<accession>A0A316M9S4</accession>
<dbReference type="GO" id="GO:0005198">
    <property type="term" value="F:structural molecule activity"/>
    <property type="evidence" value="ECO:0007669"/>
    <property type="project" value="InterPro"/>
</dbReference>
<keyword evidence="1" id="KW-0175">Coiled coil</keyword>
<evidence type="ECO:0000313" key="3">
    <source>
        <dbReference type="Proteomes" id="UP000246114"/>
    </source>
</evidence>
<dbReference type="Pfam" id="PF06152">
    <property type="entry name" value="Phage_min_cap2"/>
    <property type="match status" value="1"/>
</dbReference>
<dbReference type="Proteomes" id="UP000246114">
    <property type="component" value="Unassembled WGS sequence"/>
</dbReference>
<dbReference type="EMBL" id="QAMZ01000008">
    <property type="protein sequence ID" value="PWL55282.1"/>
    <property type="molecule type" value="Genomic_DNA"/>
</dbReference>
<protein>
    <submittedName>
        <fullName evidence="2">Phage capsid protein</fullName>
    </submittedName>
</protein>
<gene>
    <name evidence="2" type="ORF">DBY38_02145</name>
</gene>
<reference evidence="2 3" key="1">
    <citation type="submission" date="2018-03" db="EMBL/GenBank/DDBJ databases">
        <title>The uncultured portion of the human microbiome is neutrally assembled.</title>
        <authorList>
            <person name="Jeraldo P."/>
            <person name="Boardman L."/>
            <person name="White B.A."/>
            <person name="Nelson H."/>
            <person name="Goldenfeld N."/>
            <person name="Chia N."/>
        </authorList>
    </citation>
    <scope>NUCLEOTIDE SEQUENCE [LARGE SCALE GENOMIC DNA]</scope>
    <source>
        <strain evidence="2">CIM:MAG 903</strain>
    </source>
</reference>
<feature type="coiled-coil region" evidence="1">
    <location>
        <begin position="1"/>
        <end position="63"/>
    </location>
</feature>
<proteinExistence type="predicted"/>
<dbReference type="AlphaFoldDB" id="A0A316M9S4"/>
<comment type="caution">
    <text evidence="2">The sequence shown here is derived from an EMBL/GenBank/DDBJ whole genome shotgun (WGS) entry which is preliminary data.</text>
</comment>
<dbReference type="InterPro" id="IPR009319">
    <property type="entry name" value="Phage_A118_VSP1"/>
</dbReference>
<evidence type="ECO:0000313" key="2">
    <source>
        <dbReference type="EMBL" id="PWL55282.1"/>
    </source>
</evidence>
<evidence type="ECO:0000256" key="1">
    <source>
        <dbReference type="SAM" id="Coils"/>
    </source>
</evidence>
<name>A0A316M9S4_9CLOT</name>
<sequence>MSNYDRKIKQLIKLYIRAEKRLINIISSKTVKGQVTDFYRALLKEVKIELMKLQVQTSKLSKDIVEELYIEAYKKSLELLEISNIKDGFTSLHTDAIEILTENLVNNFSEVNNQVGRKIEGTIRDIGLTNAQLKFATGQTIKEFQKELREALINEGIGGITDKRGRVIPFVVYADLLARSIVAETQNTSILNVAKEYNKDLVKMTEHKTACPVCQKYEGKIYSISGKDKRYPKLSTIPGFNKGYNNIHPRCRHRISVYIEKYN</sequence>
<organism evidence="2 3">
    <name type="scientific">Clostridium cadaveris</name>
    <dbReference type="NCBI Taxonomy" id="1529"/>
    <lineage>
        <taxon>Bacteria</taxon>
        <taxon>Bacillati</taxon>
        <taxon>Bacillota</taxon>
        <taxon>Clostridia</taxon>
        <taxon>Eubacteriales</taxon>
        <taxon>Clostridiaceae</taxon>
        <taxon>Clostridium</taxon>
    </lineage>
</organism>